<dbReference type="NCBIfam" id="TIGR00696">
    <property type="entry name" value="wecG_tagA_cpsF"/>
    <property type="match status" value="1"/>
</dbReference>
<comment type="similarity">
    <text evidence="5">Belongs to the glycosyltransferase 26 family. TagA/TarA subfamily.</text>
</comment>
<keyword evidence="2 5" id="KW-0808">Transferase</keyword>
<keyword evidence="1 5" id="KW-0328">Glycosyltransferase</keyword>
<dbReference type="Pfam" id="PF03808">
    <property type="entry name" value="Glyco_tran_WecG"/>
    <property type="match status" value="1"/>
</dbReference>
<evidence type="ECO:0000256" key="4">
    <source>
        <dbReference type="ARBA" id="ARBA00023316"/>
    </source>
</evidence>
<organism evidence="6 7">
    <name type="scientific">Terribacillus saccharophilus</name>
    <dbReference type="NCBI Taxonomy" id="361277"/>
    <lineage>
        <taxon>Bacteria</taxon>
        <taxon>Bacillati</taxon>
        <taxon>Bacillota</taxon>
        <taxon>Bacilli</taxon>
        <taxon>Bacillales</taxon>
        <taxon>Bacillaceae</taxon>
        <taxon>Terribacillus</taxon>
    </lineage>
</organism>
<dbReference type="GO" id="GO:0047244">
    <property type="term" value="F:N-acetylglucosaminyldiphosphoundecaprenol N-acetyl-beta-D-mannosaminyltransferase activity"/>
    <property type="evidence" value="ECO:0007669"/>
    <property type="project" value="UniProtKB-UniRule"/>
</dbReference>
<comment type="catalytic activity">
    <reaction evidence="5">
        <text>UDP-N-acetyl-alpha-D-mannosamine + N-acetyl-alpha-D-glucosaminyl-di-trans,octa-cis-undecaprenyl diphosphate = N-acetyl-beta-D-mannosaminyl-(1-&gt;4)-N-acetyl-alpha-D-glucosaminyl di-trans,octa-cis-undecaprenyl diphosphate + UDP + H(+)</text>
        <dbReference type="Rhea" id="RHEA:16053"/>
        <dbReference type="ChEBI" id="CHEBI:15378"/>
        <dbReference type="ChEBI" id="CHEBI:58223"/>
        <dbReference type="ChEBI" id="CHEBI:62959"/>
        <dbReference type="ChEBI" id="CHEBI:68623"/>
        <dbReference type="ChEBI" id="CHEBI:132210"/>
        <dbReference type="EC" id="2.4.1.187"/>
    </reaction>
</comment>
<dbReference type="PANTHER" id="PTHR34136">
    <property type="match status" value="1"/>
</dbReference>
<dbReference type="HAMAP" id="MF_02070">
    <property type="entry name" value="TagA_TarA"/>
    <property type="match status" value="1"/>
</dbReference>
<dbReference type="GO" id="GO:0019350">
    <property type="term" value="P:teichoic acid biosynthetic process"/>
    <property type="evidence" value="ECO:0007669"/>
    <property type="project" value="UniProtKB-UniRule"/>
</dbReference>
<keyword evidence="4 5" id="KW-0961">Cell wall biogenesis/degradation</keyword>
<reference evidence="6 7" key="1">
    <citation type="submission" date="2017-07" db="EMBL/GenBank/DDBJ databases">
        <title>Isolation and whole genome analysis of endospore-forming bacteria from heroin.</title>
        <authorList>
            <person name="Kalinowski J."/>
            <person name="Ahrens B."/>
            <person name="Al-Dilaimi A."/>
            <person name="Winkler A."/>
            <person name="Wibberg D."/>
            <person name="Schleenbecker U."/>
            <person name="Ruckert C."/>
            <person name="Wolfel R."/>
            <person name="Grass G."/>
        </authorList>
    </citation>
    <scope>NUCLEOTIDE SEQUENCE [LARGE SCALE GENOMIC DNA]</scope>
    <source>
        <strain evidence="6 7">7509</strain>
    </source>
</reference>
<comment type="caution">
    <text evidence="6">The sequence shown here is derived from an EMBL/GenBank/DDBJ whole genome shotgun (WGS) entry which is preliminary data.</text>
</comment>
<evidence type="ECO:0000313" key="6">
    <source>
        <dbReference type="EMBL" id="PAE09594.1"/>
    </source>
</evidence>
<dbReference type="AlphaFoldDB" id="A0A268HI95"/>
<gene>
    <name evidence="6" type="ORF">CHI12_00945</name>
</gene>
<dbReference type="PANTHER" id="PTHR34136:SF1">
    <property type="entry name" value="UDP-N-ACETYL-D-MANNOSAMINURONIC ACID TRANSFERASE"/>
    <property type="match status" value="1"/>
</dbReference>
<accession>A0A268HI95</accession>
<evidence type="ECO:0000256" key="1">
    <source>
        <dbReference type="ARBA" id="ARBA00022676"/>
    </source>
</evidence>
<dbReference type="InterPro" id="IPR004629">
    <property type="entry name" value="WecG_TagA_CpsF"/>
</dbReference>
<evidence type="ECO:0000313" key="7">
    <source>
        <dbReference type="Proteomes" id="UP000216475"/>
    </source>
</evidence>
<dbReference type="UniPathway" id="UPA00632"/>
<keyword evidence="3 5" id="KW-0777">Teichoic acid biosynthesis</keyword>
<comment type="function">
    <text evidence="5">Catalyzes the conversion of GlcNAc-PP-undecaprenol into ManNAc-GlcNAc-PP-undecaprenol, the first committed lipid intermediate in the de novo synthesis of teichoic acid.</text>
</comment>
<protein>
    <recommendedName>
        <fullName evidence="5">N-acetylglucosaminyldiphosphoundecaprenol N-acetyl-beta-D-mannosaminyltransferase</fullName>
        <ecNumber evidence="5">2.4.1.187</ecNumber>
    </recommendedName>
    <alternativeName>
        <fullName evidence="5">N-acetylmannosaminyltransferase</fullName>
    </alternativeName>
    <alternativeName>
        <fullName evidence="5">UDP-N-acetylmannosamine transferase</fullName>
    </alternativeName>
    <alternativeName>
        <fullName evidence="5">UDP-N-acetylmannosamine:N-acetylglucosaminyl pyrophosphorylundecaprenol N-acetylmannosaminyltransferase</fullName>
    </alternativeName>
</protein>
<sequence>MDIPFVNITQRDLLKGELYPRLQESKTSYIVTANPEIVMYAKEDKSYKEAILTADYIIPDGAGIVIASKVLKKPLKERVTGFDLMIKLLSHAEGNNLSCYFLGAKEEVVQEAMKRVKRDYPELKIAGHHHGYFDLEDASIAERVKEANPDIVFAALGFPKQELWINKYMSGFKKGLFMGVGGSFDILAGNTKRAPYFWIKLNLEWLYRLLKEPFRWKRILKVFEFIFRIILFRK</sequence>
<dbReference type="GO" id="GO:0071555">
    <property type="term" value="P:cell wall organization"/>
    <property type="evidence" value="ECO:0007669"/>
    <property type="project" value="UniProtKB-KW"/>
</dbReference>
<dbReference type="InterPro" id="IPR034714">
    <property type="entry name" value="TagA_TarA"/>
</dbReference>
<dbReference type="CDD" id="cd06533">
    <property type="entry name" value="Glyco_transf_WecG_TagA"/>
    <property type="match status" value="1"/>
</dbReference>
<evidence type="ECO:0000256" key="2">
    <source>
        <dbReference type="ARBA" id="ARBA00022679"/>
    </source>
</evidence>
<dbReference type="Proteomes" id="UP000216475">
    <property type="component" value="Unassembled WGS sequence"/>
</dbReference>
<proteinExistence type="inferred from homology"/>
<dbReference type="EC" id="2.4.1.187" evidence="5"/>
<evidence type="ECO:0000256" key="3">
    <source>
        <dbReference type="ARBA" id="ARBA00022944"/>
    </source>
</evidence>
<comment type="pathway">
    <text evidence="5">Cell wall biogenesis; teichoic acid biosynthesis.</text>
</comment>
<evidence type="ECO:0000256" key="5">
    <source>
        <dbReference type="HAMAP-Rule" id="MF_02070"/>
    </source>
</evidence>
<dbReference type="EMBL" id="NPBH01000003">
    <property type="protein sequence ID" value="PAE09594.1"/>
    <property type="molecule type" value="Genomic_DNA"/>
</dbReference>
<name>A0A268HI95_9BACI</name>